<protein>
    <submittedName>
        <fullName evidence="1">Uncharacterized protein</fullName>
    </submittedName>
</protein>
<reference evidence="1" key="1">
    <citation type="submission" date="2021-05" db="EMBL/GenBank/DDBJ databases">
        <authorList>
            <person name="Scholz U."/>
            <person name="Mascher M."/>
            <person name="Fiebig A."/>
        </authorList>
    </citation>
    <scope>NUCLEOTIDE SEQUENCE [LARGE SCALE GENOMIC DNA]</scope>
</reference>
<accession>A0ACD5Z9T5</accession>
<dbReference type="Proteomes" id="UP001732700">
    <property type="component" value="Chromosome 6C"/>
</dbReference>
<sequence length="219" mass="25051">MPGVLYKRIPPPEPEDDPYPRSPTSPPYICSEFETVAGYIPDEHSLNIHFSDGDEQDDFDSLYNEGYSFSKEDMERQSNQYATAALNHYNGQEKDMIKYELIKAITSVAIMDVRGFYGHVNFTAKSTLENSKEEFFFAELCHDRDHSIYIPTCIVSLEEKDITGGVRGIKGNDGYYGMEIRVDTKYCYACHEELKHPENGTLYETGHQVDDCYGYSSSY</sequence>
<proteinExistence type="predicted"/>
<dbReference type="EnsemblPlants" id="AVESA.00010b.r2.6CG1130470.2">
    <property type="protein sequence ID" value="AVESA.00010b.r2.6CG1130470.2.CDS"/>
    <property type="gene ID" value="AVESA.00010b.r2.6CG1130470"/>
</dbReference>
<evidence type="ECO:0000313" key="2">
    <source>
        <dbReference type="Proteomes" id="UP001732700"/>
    </source>
</evidence>
<name>A0ACD5Z9T5_AVESA</name>
<reference evidence="1" key="2">
    <citation type="submission" date="2025-09" db="UniProtKB">
        <authorList>
            <consortium name="EnsemblPlants"/>
        </authorList>
    </citation>
    <scope>IDENTIFICATION</scope>
</reference>
<evidence type="ECO:0000313" key="1">
    <source>
        <dbReference type="EnsemblPlants" id="AVESA.00010b.r2.6CG1130470.2.CDS"/>
    </source>
</evidence>
<organism evidence="1 2">
    <name type="scientific">Avena sativa</name>
    <name type="common">Oat</name>
    <dbReference type="NCBI Taxonomy" id="4498"/>
    <lineage>
        <taxon>Eukaryota</taxon>
        <taxon>Viridiplantae</taxon>
        <taxon>Streptophyta</taxon>
        <taxon>Embryophyta</taxon>
        <taxon>Tracheophyta</taxon>
        <taxon>Spermatophyta</taxon>
        <taxon>Magnoliopsida</taxon>
        <taxon>Liliopsida</taxon>
        <taxon>Poales</taxon>
        <taxon>Poaceae</taxon>
        <taxon>BOP clade</taxon>
        <taxon>Pooideae</taxon>
        <taxon>Poodae</taxon>
        <taxon>Poeae</taxon>
        <taxon>Poeae Chloroplast Group 1 (Aveneae type)</taxon>
        <taxon>Aveninae</taxon>
        <taxon>Avena</taxon>
    </lineage>
</organism>
<keyword evidence="2" id="KW-1185">Reference proteome</keyword>